<proteinExistence type="predicted"/>
<keyword evidence="2" id="KW-1185">Reference proteome</keyword>
<accession>A0A1Y1ZLK6</accession>
<dbReference type="AlphaFoldDB" id="A0A1Y1ZLK6"/>
<sequence>MHSCVRNMANYISEGSPKVGVVPDLLNSIICLGLITTKIYLPRYTWTTLEEIDCRHGLRSMYQCYCPTATHNLCSSSTVSRRACADIRLRTSHAASTDRTTHRIRFSDVRRPRYSSTAPFPLEIRKDVLTKYFGQHSAHLYDRSGKHLYY</sequence>
<comment type="caution">
    <text evidence="1">The sequence shown here is derived from an EMBL/GenBank/DDBJ whole genome shotgun (WGS) entry which is preliminary data.</text>
</comment>
<evidence type="ECO:0000313" key="1">
    <source>
        <dbReference type="EMBL" id="ORY11151.1"/>
    </source>
</evidence>
<dbReference type="EMBL" id="MCFA01000064">
    <property type="protein sequence ID" value="ORY11151.1"/>
    <property type="molecule type" value="Genomic_DNA"/>
</dbReference>
<organism evidence="1 2">
    <name type="scientific">Clohesyomyces aquaticus</name>
    <dbReference type="NCBI Taxonomy" id="1231657"/>
    <lineage>
        <taxon>Eukaryota</taxon>
        <taxon>Fungi</taxon>
        <taxon>Dikarya</taxon>
        <taxon>Ascomycota</taxon>
        <taxon>Pezizomycotina</taxon>
        <taxon>Dothideomycetes</taxon>
        <taxon>Pleosporomycetidae</taxon>
        <taxon>Pleosporales</taxon>
        <taxon>Lindgomycetaceae</taxon>
        <taxon>Clohesyomyces</taxon>
    </lineage>
</organism>
<protein>
    <submittedName>
        <fullName evidence="1">Uncharacterized protein</fullName>
    </submittedName>
</protein>
<gene>
    <name evidence="1" type="ORF">BCR34DRAFT_333515</name>
</gene>
<dbReference type="Proteomes" id="UP000193144">
    <property type="component" value="Unassembled WGS sequence"/>
</dbReference>
<name>A0A1Y1ZLK6_9PLEO</name>
<evidence type="ECO:0000313" key="2">
    <source>
        <dbReference type="Proteomes" id="UP000193144"/>
    </source>
</evidence>
<reference evidence="1 2" key="1">
    <citation type="submission" date="2016-07" db="EMBL/GenBank/DDBJ databases">
        <title>Pervasive Adenine N6-methylation of Active Genes in Fungi.</title>
        <authorList>
            <consortium name="DOE Joint Genome Institute"/>
            <person name="Mondo S.J."/>
            <person name="Dannebaum R.O."/>
            <person name="Kuo R.C."/>
            <person name="Labutti K."/>
            <person name="Haridas S."/>
            <person name="Kuo A."/>
            <person name="Salamov A."/>
            <person name="Ahrendt S.R."/>
            <person name="Lipzen A."/>
            <person name="Sullivan W."/>
            <person name="Andreopoulos W.B."/>
            <person name="Clum A."/>
            <person name="Lindquist E."/>
            <person name="Daum C."/>
            <person name="Ramamoorthy G.K."/>
            <person name="Gryganskyi A."/>
            <person name="Culley D."/>
            <person name="Magnuson J.K."/>
            <person name="James T.Y."/>
            <person name="O'Malley M.A."/>
            <person name="Stajich J.E."/>
            <person name="Spatafora J.W."/>
            <person name="Visel A."/>
            <person name="Grigoriev I.V."/>
        </authorList>
    </citation>
    <scope>NUCLEOTIDE SEQUENCE [LARGE SCALE GENOMIC DNA]</scope>
    <source>
        <strain evidence="1 2">CBS 115471</strain>
    </source>
</reference>